<reference evidence="7 8" key="1">
    <citation type="submission" date="2020-08" db="EMBL/GenBank/DDBJ databases">
        <authorList>
            <person name="Mo P."/>
        </authorList>
    </citation>
    <scope>NUCLEOTIDE SEQUENCE [LARGE SCALE GENOMIC DNA]</scope>
    <source>
        <strain evidence="7 8">CGMCC 4.1532</strain>
    </source>
</reference>
<dbReference type="PANTHER" id="PTHR30055:SF234">
    <property type="entry name" value="HTH-TYPE TRANSCRIPTIONAL REGULATOR BETI"/>
    <property type="match status" value="1"/>
</dbReference>
<evidence type="ECO:0000259" key="6">
    <source>
        <dbReference type="PROSITE" id="PS50977"/>
    </source>
</evidence>
<evidence type="ECO:0000256" key="3">
    <source>
        <dbReference type="ARBA" id="ARBA00023163"/>
    </source>
</evidence>
<dbReference type="SUPFAM" id="SSF46689">
    <property type="entry name" value="Homeodomain-like"/>
    <property type="match status" value="1"/>
</dbReference>
<keyword evidence="2 4" id="KW-0238">DNA-binding</keyword>
<dbReference type="PANTHER" id="PTHR30055">
    <property type="entry name" value="HTH-TYPE TRANSCRIPTIONAL REGULATOR RUTR"/>
    <property type="match status" value="1"/>
</dbReference>
<feature type="domain" description="HTH tetR-type" evidence="6">
    <location>
        <begin position="31"/>
        <end position="91"/>
    </location>
</feature>
<proteinExistence type="predicted"/>
<evidence type="ECO:0000313" key="8">
    <source>
        <dbReference type="Proteomes" id="UP000515728"/>
    </source>
</evidence>
<dbReference type="GO" id="GO:0000976">
    <property type="term" value="F:transcription cis-regulatory region binding"/>
    <property type="evidence" value="ECO:0007669"/>
    <property type="project" value="TreeGrafter"/>
</dbReference>
<dbReference type="AlphaFoldDB" id="A0A7G7MCK9"/>
<evidence type="ECO:0000256" key="2">
    <source>
        <dbReference type="ARBA" id="ARBA00023125"/>
    </source>
</evidence>
<keyword evidence="3" id="KW-0804">Transcription</keyword>
<dbReference type="Pfam" id="PF17932">
    <property type="entry name" value="TetR_C_24"/>
    <property type="match status" value="1"/>
</dbReference>
<dbReference type="PROSITE" id="PS50977">
    <property type="entry name" value="HTH_TETR_2"/>
    <property type="match status" value="1"/>
</dbReference>
<feature type="region of interest" description="Disordered" evidence="5">
    <location>
        <begin position="1"/>
        <end position="26"/>
    </location>
</feature>
<dbReference type="InterPro" id="IPR036271">
    <property type="entry name" value="Tet_transcr_reg_TetR-rel_C_sf"/>
</dbReference>
<dbReference type="KEGG" id="ppel:H6H00_20080"/>
<evidence type="ECO:0000256" key="5">
    <source>
        <dbReference type="SAM" id="MobiDB-lite"/>
    </source>
</evidence>
<gene>
    <name evidence="7" type="ORF">H6H00_20080</name>
</gene>
<sequence length="228" mass="25472">MPPPARRSTPDGAPRRRPGRPRLTEPSPEYLARLDEIIETGIKVFHERGYDSGSLDDVAAALDLRRASLYHYLRSKAQLLYLIFDRALTISLQRLDELAGIADPRQQLAALVGHQVRMVAADPSLFAVFFDQRPRLDDAYRDQIIRKEREYVRRFASVVTAAVEAGEVASVDPRHAAHALIGMTSWIYKWFDPERDDPDAVATTMIRLVLGADVDLDAVLPSGVPATT</sequence>
<evidence type="ECO:0000256" key="4">
    <source>
        <dbReference type="PROSITE-ProRule" id="PRU00335"/>
    </source>
</evidence>
<protein>
    <submittedName>
        <fullName evidence="7">TetR/AcrR family transcriptional regulator</fullName>
    </submittedName>
</protein>
<accession>A0A7G7MCK9</accession>
<dbReference type="GO" id="GO:0003700">
    <property type="term" value="F:DNA-binding transcription factor activity"/>
    <property type="evidence" value="ECO:0007669"/>
    <property type="project" value="TreeGrafter"/>
</dbReference>
<dbReference type="InterPro" id="IPR041490">
    <property type="entry name" value="KstR2_TetR_C"/>
</dbReference>
<dbReference type="Pfam" id="PF00440">
    <property type="entry name" value="TetR_N"/>
    <property type="match status" value="1"/>
</dbReference>
<dbReference type="InterPro" id="IPR050109">
    <property type="entry name" value="HTH-type_TetR-like_transc_reg"/>
</dbReference>
<feature type="DNA-binding region" description="H-T-H motif" evidence="4">
    <location>
        <begin position="54"/>
        <end position="73"/>
    </location>
</feature>
<keyword evidence="8" id="KW-1185">Reference proteome</keyword>
<evidence type="ECO:0000256" key="1">
    <source>
        <dbReference type="ARBA" id="ARBA00023015"/>
    </source>
</evidence>
<keyword evidence="1" id="KW-0805">Transcription regulation</keyword>
<organism evidence="7 8">
    <name type="scientific">Pseudonocardia petroleophila</name>
    <dbReference type="NCBI Taxonomy" id="37331"/>
    <lineage>
        <taxon>Bacteria</taxon>
        <taxon>Bacillati</taxon>
        <taxon>Actinomycetota</taxon>
        <taxon>Actinomycetes</taxon>
        <taxon>Pseudonocardiales</taxon>
        <taxon>Pseudonocardiaceae</taxon>
        <taxon>Pseudonocardia</taxon>
    </lineage>
</organism>
<name>A0A7G7MCK9_9PSEU</name>
<evidence type="ECO:0000313" key="7">
    <source>
        <dbReference type="EMBL" id="QNG50520.1"/>
    </source>
</evidence>
<dbReference type="SUPFAM" id="SSF48498">
    <property type="entry name" value="Tetracyclin repressor-like, C-terminal domain"/>
    <property type="match status" value="1"/>
</dbReference>
<dbReference type="Gene3D" id="1.10.357.10">
    <property type="entry name" value="Tetracycline Repressor, domain 2"/>
    <property type="match status" value="1"/>
</dbReference>
<dbReference type="InterPro" id="IPR001647">
    <property type="entry name" value="HTH_TetR"/>
</dbReference>
<dbReference type="EMBL" id="CP060131">
    <property type="protein sequence ID" value="QNG50520.1"/>
    <property type="molecule type" value="Genomic_DNA"/>
</dbReference>
<dbReference type="Gene3D" id="1.10.10.60">
    <property type="entry name" value="Homeodomain-like"/>
    <property type="match status" value="1"/>
</dbReference>
<dbReference type="PRINTS" id="PR00455">
    <property type="entry name" value="HTHTETR"/>
</dbReference>
<dbReference type="RefSeq" id="WP_185717282.1">
    <property type="nucleotide sequence ID" value="NZ_BAAAWI010000001.1"/>
</dbReference>
<dbReference type="Proteomes" id="UP000515728">
    <property type="component" value="Chromosome"/>
</dbReference>
<dbReference type="InterPro" id="IPR009057">
    <property type="entry name" value="Homeodomain-like_sf"/>
</dbReference>